<proteinExistence type="predicted"/>
<evidence type="ECO:0000313" key="4">
    <source>
        <dbReference type="Proteomes" id="UP000292702"/>
    </source>
</evidence>
<dbReference type="EMBL" id="RWJN01000148">
    <property type="protein sequence ID" value="TCD66134.1"/>
    <property type="molecule type" value="Genomic_DNA"/>
</dbReference>
<evidence type="ECO:0000313" key="3">
    <source>
        <dbReference type="EMBL" id="TCD66134.1"/>
    </source>
</evidence>
<organism evidence="3 4">
    <name type="scientific">Steccherinum ochraceum</name>
    <dbReference type="NCBI Taxonomy" id="92696"/>
    <lineage>
        <taxon>Eukaryota</taxon>
        <taxon>Fungi</taxon>
        <taxon>Dikarya</taxon>
        <taxon>Basidiomycota</taxon>
        <taxon>Agaricomycotina</taxon>
        <taxon>Agaricomycetes</taxon>
        <taxon>Polyporales</taxon>
        <taxon>Steccherinaceae</taxon>
        <taxon>Steccherinum</taxon>
    </lineage>
</organism>
<keyword evidence="2" id="KW-1133">Transmembrane helix</keyword>
<feature type="transmembrane region" description="Helical" evidence="2">
    <location>
        <begin position="398"/>
        <end position="417"/>
    </location>
</feature>
<name>A0A4R0RU39_9APHY</name>
<keyword evidence="4" id="KW-1185">Reference proteome</keyword>
<protein>
    <submittedName>
        <fullName evidence="3">Uncharacterized protein</fullName>
    </submittedName>
</protein>
<keyword evidence="2" id="KW-0472">Membrane</keyword>
<sequence length="421" mass="47495">MSKAILTRRRLVAPKTRFGRLGPPRGTYIEPTIDWKKVVLRESHTIVDWIKYLRREEHSEILDLVSALEHAAVAGRAFPQWNEFIRSGLPWVLLDSLLDSYGAFDERSKYDLAMATYIRLVEIVKQFAGQLSVSQSPEEIRCAVMLVADNRLSRFATSLWHNRSLISRIGQRKSKFQADVPPLLGSDYELCLELFLDSSLVGLFALTQITVFLRQMCSAEPSDITSAVTYACYIIQGLHSVLGNVEEIKKQLVPFKGELNFLGIVGRALVSAVRTGDQVLLYKATEVLKIQREIVRPYFTEPNRKQEQQAYRKSHTFLWASTLTSLVKTSAKDESHWVQAIEAWRIIEFAGEPLPDPKDATKPKQPSTPSKDSRYWKIKRRCFSTTLPAFGLGGRASLGVQIVLVANGVMLLVAVGLNNVM</sequence>
<accession>A0A4R0RU39</accession>
<evidence type="ECO:0000256" key="2">
    <source>
        <dbReference type="SAM" id="Phobius"/>
    </source>
</evidence>
<evidence type="ECO:0000256" key="1">
    <source>
        <dbReference type="SAM" id="MobiDB-lite"/>
    </source>
</evidence>
<comment type="caution">
    <text evidence="3">The sequence shown here is derived from an EMBL/GenBank/DDBJ whole genome shotgun (WGS) entry which is preliminary data.</text>
</comment>
<keyword evidence="2" id="KW-0812">Transmembrane</keyword>
<feature type="region of interest" description="Disordered" evidence="1">
    <location>
        <begin position="354"/>
        <end position="373"/>
    </location>
</feature>
<dbReference type="Proteomes" id="UP000292702">
    <property type="component" value="Unassembled WGS sequence"/>
</dbReference>
<gene>
    <name evidence="3" type="ORF">EIP91_001743</name>
</gene>
<dbReference type="AlphaFoldDB" id="A0A4R0RU39"/>
<reference evidence="3 4" key="1">
    <citation type="submission" date="2018-11" db="EMBL/GenBank/DDBJ databases">
        <title>Genome assembly of Steccherinum ochraceum LE-BIN_3174, the white-rot fungus of the Steccherinaceae family (The Residual Polyporoid clade, Polyporales, Basidiomycota).</title>
        <authorList>
            <person name="Fedorova T.V."/>
            <person name="Glazunova O.A."/>
            <person name="Landesman E.O."/>
            <person name="Moiseenko K.V."/>
            <person name="Psurtseva N.V."/>
            <person name="Savinova O.S."/>
            <person name="Shakhova N.V."/>
            <person name="Tyazhelova T.V."/>
            <person name="Vasina D.V."/>
        </authorList>
    </citation>
    <scope>NUCLEOTIDE SEQUENCE [LARGE SCALE GENOMIC DNA]</scope>
    <source>
        <strain evidence="3 4">LE-BIN_3174</strain>
    </source>
</reference>